<proteinExistence type="predicted"/>
<comment type="pathway">
    <text evidence="1">Cofactor biosynthesis; riboflavin biosynthesis.</text>
</comment>
<sequence>MRVLLNEVAPATAGPGREVDGPELAELYAYPEEAARRPWVRANFVTTLDGAVTGDDGRSGSINTGADRAVFSLLRALSDVIVAGAGTVRTEEYRRARTAPRWRWVRRADQAPHPVVAVVSRSARLPSSLLEPCADAGGVLLLTCRAADSEALEQARAGLGEEQVVVVDGDGVAPADVLRVLADRGLRRVLCEGGPHLLHDLAAADLLDELCLTLAPRLVAGDRLRLLAGRPIEQTFVPRLLVEADGTLAGRWLRGAFRAG</sequence>
<dbReference type="SUPFAM" id="SSF53597">
    <property type="entry name" value="Dihydrofolate reductase-like"/>
    <property type="match status" value="1"/>
</dbReference>
<dbReference type="InterPro" id="IPR024072">
    <property type="entry name" value="DHFR-like_dom_sf"/>
</dbReference>
<dbReference type="Pfam" id="PF01872">
    <property type="entry name" value="RibD_C"/>
    <property type="match status" value="1"/>
</dbReference>
<keyword evidence="6" id="KW-1185">Reference proteome</keyword>
<protein>
    <submittedName>
        <fullName evidence="5">Pyrimidine reductase family protein</fullName>
    </submittedName>
</protein>
<dbReference type="PANTHER" id="PTHR38011">
    <property type="entry name" value="DIHYDROFOLATE REDUCTASE FAMILY PROTEIN (AFU_ORTHOLOGUE AFUA_8G06820)"/>
    <property type="match status" value="1"/>
</dbReference>
<keyword evidence="2" id="KW-0521">NADP</keyword>
<organism evidence="5 6">
    <name type="scientific">Thermobifida alba</name>
    <name type="common">Thermomonospora alba</name>
    <dbReference type="NCBI Taxonomy" id="53522"/>
    <lineage>
        <taxon>Bacteria</taxon>
        <taxon>Bacillati</taxon>
        <taxon>Actinomycetota</taxon>
        <taxon>Actinomycetes</taxon>
        <taxon>Streptosporangiales</taxon>
        <taxon>Nocardiopsidaceae</taxon>
        <taxon>Thermobifida</taxon>
    </lineage>
</organism>
<dbReference type="EMBL" id="CP051627">
    <property type="protein sequence ID" value="UPT20170.1"/>
    <property type="molecule type" value="Genomic_DNA"/>
</dbReference>
<feature type="domain" description="Bacterial bifunctional deaminase-reductase C-terminal" evidence="4">
    <location>
        <begin position="38"/>
        <end position="234"/>
    </location>
</feature>
<dbReference type="InterPro" id="IPR050765">
    <property type="entry name" value="Riboflavin_Biosynth_HTPR"/>
</dbReference>
<name>A0ABY4KYM2_THEAE</name>
<evidence type="ECO:0000259" key="4">
    <source>
        <dbReference type="Pfam" id="PF01872"/>
    </source>
</evidence>
<evidence type="ECO:0000256" key="1">
    <source>
        <dbReference type="ARBA" id="ARBA00005104"/>
    </source>
</evidence>
<gene>
    <name evidence="5" type="ORF">FOF52_03625</name>
</gene>
<dbReference type="RefSeq" id="WP_248592421.1">
    <property type="nucleotide sequence ID" value="NZ_BAABEB010000012.1"/>
</dbReference>
<reference evidence="5 6" key="1">
    <citation type="submission" date="2020-04" db="EMBL/GenBank/DDBJ databases">
        <title>Thermobifida alba genome sequencing and assembly.</title>
        <authorList>
            <person name="Luzics S."/>
            <person name="Horvath B."/>
            <person name="Nagy I."/>
            <person name="Toth A."/>
            <person name="Nagy I."/>
            <person name="Kukolya J."/>
        </authorList>
    </citation>
    <scope>NUCLEOTIDE SEQUENCE [LARGE SCALE GENOMIC DNA]</scope>
    <source>
        <strain evidence="5 6">DSM 43795</strain>
    </source>
</reference>
<evidence type="ECO:0000256" key="2">
    <source>
        <dbReference type="ARBA" id="ARBA00022857"/>
    </source>
</evidence>
<evidence type="ECO:0000313" key="6">
    <source>
        <dbReference type="Proteomes" id="UP000832041"/>
    </source>
</evidence>
<dbReference type="PANTHER" id="PTHR38011:SF7">
    <property type="entry name" value="2,5-DIAMINO-6-RIBOSYLAMINO-4(3H)-PYRIMIDINONE 5'-PHOSPHATE REDUCTASE"/>
    <property type="match status" value="1"/>
</dbReference>
<keyword evidence="3" id="KW-0560">Oxidoreductase</keyword>
<dbReference type="InterPro" id="IPR002734">
    <property type="entry name" value="RibDG_C"/>
</dbReference>
<evidence type="ECO:0000313" key="5">
    <source>
        <dbReference type="EMBL" id="UPT20170.1"/>
    </source>
</evidence>
<dbReference type="Gene3D" id="3.40.430.10">
    <property type="entry name" value="Dihydrofolate Reductase, subunit A"/>
    <property type="match status" value="1"/>
</dbReference>
<dbReference type="Proteomes" id="UP000832041">
    <property type="component" value="Chromosome"/>
</dbReference>
<accession>A0ABY4KYM2</accession>
<evidence type="ECO:0000256" key="3">
    <source>
        <dbReference type="ARBA" id="ARBA00023002"/>
    </source>
</evidence>